<organism evidence="3 4">
    <name type="scientific">Streptomyces yangpuensis</name>
    <dbReference type="NCBI Taxonomy" id="1648182"/>
    <lineage>
        <taxon>Bacteria</taxon>
        <taxon>Bacillati</taxon>
        <taxon>Actinomycetota</taxon>
        <taxon>Actinomycetes</taxon>
        <taxon>Kitasatosporales</taxon>
        <taxon>Streptomycetaceae</taxon>
        <taxon>Streptomyces</taxon>
    </lineage>
</organism>
<evidence type="ECO:0000313" key="4">
    <source>
        <dbReference type="Proteomes" id="UP001057738"/>
    </source>
</evidence>
<dbReference type="SUPFAM" id="SSF52540">
    <property type="entry name" value="P-loop containing nucleoside triphosphate hydrolases"/>
    <property type="match status" value="1"/>
</dbReference>
<accession>A0ABY5Q5Q2</accession>
<dbReference type="Pfam" id="PF13374">
    <property type="entry name" value="TPR_10"/>
    <property type="match status" value="1"/>
</dbReference>
<protein>
    <submittedName>
        <fullName evidence="3">Tetratricopeptide repeat protein</fullName>
    </submittedName>
</protein>
<feature type="compositionally biased region" description="Basic and acidic residues" evidence="1">
    <location>
        <begin position="104"/>
        <end position="125"/>
    </location>
</feature>
<dbReference type="GeneID" id="95577597"/>
<feature type="transmembrane region" description="Helical" evidence="2">
    <location>
        <begin position="15"/>
        <end position="32"/>
    </location>
</feature>
<dbReference type="PANTHER" id="PTHR46082">
    <property type="entry name" value="ATP/GTP-BINDING PROTEIN-RELATED"/>
    <property type="match status" value="1"/>
</dbReference>
<dbReference type="RefSeq" id="WP_257857201.1">
    <property type="nucleotide sequence ID" value="NZ_CP102514.1"/>
</dbReference>
<proteinExistence type="predicted"/>
<dbReference type="InterPro" id="IPR053137">
    <property type="entry name" value="NLR-like"/>
</dbReference>
<keyword evidence="2" id="KW-0812">Transmembrane</keyword>
<keyword evidence="2" id="KW-0472">Membrane</keyword>
<reference evidence="3" key="1">
    <citation type="submission" date="2022-08" db="EMBL/GenBank/DDBJ databases">
        <authorList>
            <person name="Tian L."/>
        </authorList>
    </citation>
    <scope>NUCLEOTIDE SEQUENCE</scope>
    <source>
        <strain evidence="3">CM253</strain>
    </source>
</reference>
<dbReference type="InterPro" id="IPR011990">
    <property type="entry name" value="TPR-like_helical_dom_sf"/>
</dbReference>
<dbReference type="Gene3D" id="1.25.40.10">
    <property type="entry name" value="Tetratricopeptide repeat domain"/>
    <property type="match status" value="2"/>
</dbReference>
<keyword evidence="4" id="KW-1185">Reference proteome</keyword>
<dbReference type="InterPro" id="IPR027417">
    <property type="entry name" value="P-loop_NTPase"/>
</dbReference>
<dbReference type="EMBL" id="CP102514">
    <property type="protein sequence ID" value="UUY50945.1"/>
    <property type="molecule type" value="Genomic_DNA"/>
</dbReference>
<name>A0ABY5Q5Q2_9ACTN</name>
<sequence length="739" mass="78681">MPVLLVRENSRGRGWPAYVGAVGLGAAALALASLWTSGAWATGIGAAVTTFSGLVAERLRPRRGAAGDGDTVPAGAAALLRTAAGRIPALRQVDRPESAGAHSADGHPADGHPADGHPGDGHPADGGRTPGAPPAYIRRDVEPRLREALGRAGFVLLVGESTAGKSRLAYETARALFPRHAFVRPLGRAALPQALRVAGTRRRAVLWLDDLEEFLGAGGLTTAMLAALSGPTPGRRVVLATMRTQEYRRFEAREESRLTGSDRDAWRTQRDVLRQAEVVRLARHWSAGERRRAAAHMQDPRIVAALRAGERFGVAEVLAAGPELLASWHNAWTPGAHPRGAAVVAAAVDCRRAGLRSPVGRDRLRELHRPYLVERGGGDLRPEPFDEAMTWACATVHATSGLLIGNRTQGYNAFDYLLDAPGLAPVPEHLWQGLVGRVTPAEAYDMGLLAHQEGRPRRAAEALARARLGGVPGADFLLAITIGDAGRPRRAAADLAGITRRRQDRLGPGHPDTLAARHQLAFFTGEAGNPHAAAGRFAALAADAATVLGAGHPDTLAARHELAYFTGESGAPAEAARQLARLLADRLRVQGPDDPQVLATRRSLIWYRAGEPAGTEERLAELQADAERCLGPDDPHTLAVRSSRAAVAARAGRTAEAVTAWESLVADRTRVMGPDHPHTIYARLEWARALASSARTEEARSLLTRTLGDARTLLEPGHRHLRLARELLAGLPPAGRHPV</sequence>
<dbReference type="Proteomes" id="UP001057738">
    <property type="component" value="Chromosome"/>
</dbReference>
<evidence type="ECO:0000256" key="1">
    <source>
        <dbReference type="SAM" id="MobiDB-lite"/>
    </source>
</evidence>
<feature type="region of interest" description="Disordered" evidence="1">
    <location>
        <begin position="94"/>
        <end position="136"/>
    </location>
</feature>
<evidence type="ECO:0000313" key="3">
    <source>
        <dbReference type="EMBL" id="UUY50945.1"/>
    </source>
</evidence>
<keyword evidence="2" id="KW-1133">Transmembrane helix</keyword>
<dbReference type="SUPFAM" id="SSF48452">
    <property type="entry name" value="TPR-like"/>
    <property type="match status" value="1"/>
</dbReference>
<evidence type="ECO:0000256" key="2">
    <source>
        <dbReference type="SAM" id="Phobius"/>
    </source>
</evidence>
<dbReference type="PANTHER" id="PTHR46082:SF6">
    <property type="entry name" value="AAA+ ATPASE DOMAIN-CONTAINING PROTEIN-RELATED"/>
    <property type="match status" value="1"/>
</dbReference>
<gene>
    <name evidence="3" type="ORF">NRK68_29170</name>
</gene>